<keyword evidence="4 7" id="KW-1133">Transmembrane helix</keyword>
<dbReference type="NCBIfam" id="NF038013">
    <property type="entry name" value="AceTr_1"/>
    <property type="match status" value="1"/>
</dbReference>
<gene>
    <name evidence="8" type="ORF">GGI25_006223</name>
</gene>
<evidence type="ECO:0000256" key="1">
    <source>
        <dbReference type="ARBA" id="ARBA00004141"/>
    </source>
</evidence>
<evidence type="ECO:0000256" key="6">
    <source>
        <dbReference type="SAM" id="MobiDB-lite"/>
    </source>
</evidence>
<dbReference type="GO" id="GO:0005886">
    <property type="term" value="C:plasma membrane"/>
    <property type="evidence" value="ECO:0007669"/>
    <property type="project" value="TreeGrafter"/>
</dbReference>
<comment type="caution">
    <text evidence="8">The sequence shown here is derived from an EMBL/GenBank/DDBJ whole genome shotgun (WGS) entry which is preliminary data.</text>
</comment>
<organism evidence="8 9">
    <name type="scientific">Coemansia spiralis</name>
    <dbReference type="NCBI Taxonomy" id="417178"/>
    <lineage>
        <taxon>Eukaryota</taxon>
        <taxon>Fungi</taxon>
        <taxon>Fungi incertae sedis</taxon>
        <taxon>Zoopagomycota</taxon>
        <taxon>Kickxellomycotina</taxon>
        <taxon>Kickxellomycetes</taxon>
        <taxon>Kickxellales</taxon>
        <taxon>Kickxellaceae</taxon>
        <taxon>Coemansia</taxon>
    </lineage>
</organism>
<evidence type="ECO:0000256" key="4">
    <source>
        <dbReference type="ARBA" id="ARBA00022989"/>
    </source>
</evidence>
<feature type="region of interest" description="Disordered" evidence="6">
    <location>
        <begin position="1"/>
        <end position="63"/>
    </location>
</feature>
<dbReference type="InterPro" id="IPR051633">
    <property type="entry name" value="AceTr"/>
</dbReference>
<feature type="transmembrane region" description="Helical" evidence="7">
    <location>
        <begin position="194"/>
        <end position="219"/>
    </location>
</feature>
<comment type="subcellular location">
    <subcellularLocation>
        <location evidence="1">Membrane</location>
        <topology evidence="1">Multi-pass membrane protein</topology>
    </subcellularLocation>
</comment>
<reference evidence="8" key="1">
    <citation type="submission" date="2022-07" db="EMBL/GenBank/DDBJ databases">
        <title>Phylogenomic reconstructions and comparative analyses of Kickxellomycotina fungi.</title>
        <authorList>
            <person name="Reynolds N.K."/>
            <person name="Stajich J.E."/>
            <person name="Barry K."/>
            <person name="Grigoriev I.V."/>
            <person name="Crous P."/>
            <person name="Smith M.E."/>
        </authorList>
    </citation>
    <scope>NUCLEOTIDE SEQUENCE</scope>
    <source>
        <strain evidence="8">NRRL 3115</strain>
    </source>
</reference>
<evidence type="ECO:0000256" key="7">
    <source>
        <dbReference type="SAM" id="Phobius"/>
    </source>
</evidence>
<dbReference type="AlphaFoldDB" id="A0A9W8G368"/>
<name>A0A9W8G368_9FUNG</name>
<proteinExistence type="inferred from homology"/>
<comment type="similarity">
    <text evidence="2">Belongs to the acetate uptake transporter (AceTr) (TC 2.A.96) family.</text>
</comment>
<evidence type="ECO:0000256" key="3">
    <source>
        <dbReference type="ARBA" id="ARBA00022692"/>
    </source>
</evidence>
<dbReference type="Proteomes" id="UP001151518">
    <property type="component" value="Unassembled WGS sequence"/>
</dbReference>
<dbReference type="GO" id="GO:0015123">
    <property type="term" value="F:acetate transmembrane transporter activity"/>
    <property type="evidence" value="ECO:0007669"/>
    <property type="project" value="TreeGrafter"/>
</dbReference>
<feature type="compositionally biased region" description="Low complexity" evidence="6">
    <location>
        <begin position="47"/>
        <end position="56"/>
    </location>
</feature>
<accession>A0A9W8G368</accession>
<dbReference type="OrthoDB" id="3648309at2759"/>
<evidence type="ECO:0000313" key="9">
    <source>
        <dbReference type="Proteomes" id="UP001151518"/>
    </source>
</evidence>
<keyword evidence="5 7" id="KW-0472">Membrane</keyword>
<dbReference type="PANTHER" id="PTHR31123:SF1">
    <property type="entry name" value="ACCUMULATION OF DYADS PROTEIN 2-RELATED"/>
    <property type="match status" value="1"/>
</dbReference>
<feature type="compositionally biased region" description="Basic and acidic residues" evidence="6">
    <location>
        <begin position="24"/>
        <end position="33"/>
    </location>
</feature>
<evidence type="ECO:0000256" key="5">
    <source>
        <dbReference type="ARBA" id="ARBA00023136"/>
    </source>
</evidence>
<feature type="transmembrane region" description="Helical" evidence="7">
    <location>
        <begin position="240"/>
        <end position="261"/>
    </location>
</feature>
<dbReference type="PANTHER" id="PTHR31123">
    <property type="entry name" value="ACCUMULATION OF DYADS PROTEIN 2-RELATED"/>
    <property type="match status" value="1"/>
</dbReference>
<keyword evidence="3 7" id="KW-0812">Transmembrane</keyword>
<dbReference type="Pfam" id="PF01184">
    <property type="entry name" value="Gpr1_Fun34_YaaH"/>
    <property type="match status" value="1"/>
</dbReference>
<protein>
    <submittedName>
        <fullName evidence="8">Uncharacterized protein</fullName>
    </submittedName>
</protein>
<dbReference type="EMBL" id="JANBTW010000158">
    <property type="protein sequence ID" value="KAJ2669226.1"/>
    <property type="molecule type" value="Genomic_DNA"/>
</dbReference>
<sequence>MESDNRDRSGQSVSADGASGPNPHSRDMEEYKPGHQLPPASQPGGPPMSNNMPGFPAQHPYPYSFPQQPQEIQLIAPPPQFRRFGNAAALGLITFGICTVQQSMMQAGMSVGYGHGYGTMTAQSIAVAGIAQLFSGLWQIANGDTFEGAAFTSFGASWLAKGLAAVPGIGVTAYQQNESPDLVRKQNGIVSLAWSIWVFILLAGNVKSHVANIILFFTLNLQLDFSCAGEWLGHERLDKAGGWFGFFCGLSAMYNAAAILLNEENFWFNLPVGNWYTPTPIPNEEARLYE</sequence>
<dbReference type="InterPro" id="IPR000791">
    <property type="entry name" value="Gpr1/Fun34/SatP-like"/>
</dbReference>
<evidence type="ECO:0000313" key="8">
    <source>
        <dbReference type="EMBL" id="KAJ2669226.1"/>
    </source>
</evidence>
<evidence type="ECO:0000256" key="2">
    <source>
        <dbReference type="ARBA" id="ARBA00005587"/>
    </source>
</evidence>